<dbReference type="WBParaSite" id="JU765_v2.g17462.t1">
    <property type="protein sequence ID" value="JU765_v2.g17462.t1"/>
    <property type="gene ID" value="JU765_v2.g17462"/>
</dbReference>
<organism evidence="1 2">
    <name type="scientific">Panagrolaimus sp. JU765</name>
    <dbReference type="NCBI Taxonomy" id="591449"/>
    <lineage>
        <taxon>Eukaryota</taxon>
        <taxon>Metazoa</taxon>
        <taxon>Ecdysozoa</taxon>
        <taxon>Nematoda</taxon>
        <taxon>Chromadorea</taxon>
        <taxon>Rhabditida</taxon>
        <taxon>Tylenchina</taxon>
        <taxon>Panagrolaimomorpha</taxon>
        <taxon>Panagrolaimoidea</taxon>
        <taxon>Panagrolaimidae</taxon>
        <taxon>Panagrolaimus</taxon>
    </lineage>
</organism>
<protein>
    <submittedName>
        <fullName evidence="2">Uncharacterized protein</fullName>
    </submittedName>
</protein>
<proteinExistence type="predicted"/>
<evidence type="ECO:0000313" key="2">
    <source>
        <dbReference type="WBParaSite" id="JU765_v2.g17462.t1"/>
    </source>
</evidence>
<reference evidence="2" key="1">
    <citation type="submission" date="2022-11" db="UniProtKB">
        <authorList>
            <consortium name="WormBaseParasite"/>
        </authorList>
    </citation>
    <scope>IDENTIFICATION</scope>
</reference>
<name>A0AC34QM34_9BILA</name>
<accession>A0AC34QM34</accession>
<evidence type="ECO:0000313" key="1">
    <source>
        <dbReference type="Proteomes" id="UP000887576"/>
    </source>
</evidence>
<sequence>MAPAFITNPNRREEMVDLFKLPSFKDFQVIENAEIFEPLILTTEAKKLFGLVDMSGAGPKEKPNLLRNEWPCPHDCSPKSKHWICKTCGGFVEKSDVKLFCHCGVKVFDSSALICLHPSHVQPVLEPQPVPENNPQNAAVDGTFDEKIKTLIVQFQKTLREEKISETDKKLITKVIAVLSNPDSTNDEIIASLHQINTIPLDGDSQDIISSICGSQ</sequence>
<dbReference type="Proteomes" id="UP000887576">
    <property type="component" value="Unplaced"/>
</dbReference>